<evidence type="ECO:0000259" key="2">
    <source>
        <dbReference type="Pfam" id="PF04608"/>
    </source>
</evidence>
<dbReference type="GO" id="GO:0008962">
    <property type="term" value="F:phosphatidylglycerophosphatase activity"/>
    <property type="evidence" value="ECO:0007669"/>
    <property type="project" value="InterPro"/>
</dbReference>
<dbReference type="PIRSF" id="PIRSF006162">
    <property type="entry name" value="PgpA"/>
    <property type="match status" value="1"/>
</dbReference>
<dbReference type="PANTHER" id="PTHR36305:SF1">
    <property type="entry name" value="PHOSPHATIDYLGLYCEROPHOSPHATASE A"/>
    <property type="match status" value="1"/>
</dbReference>
<dbReference type="InterPro" id="IPR007686">
    <property type="entry name" value="YutG/PgpA"/>
</dbReference>
<dbReference type="EMBL" id="DSUJ01000008">
    <property type="protein sequence ID" value="HFI91547.1"/>
    <property type="molecule type" value="Genomic_DNA"/>
</dbReference>
<dbReference type="InterPro" id="IPR026037">
    <property type="entry name" value="PgpA"/>
</dbReference>
<sequence length="154" mass="17568">MKQINWFEKFLGSGFYTGYIPFASGTFGSLAASIIYFVIPGTENIFVLSAMILVFFFYGVFVSFKFEKIYGKDPAECTIDEVVGTWIALLNLPKSLLLVVISFFIWRALDIIKPFPARKSESLRGGWGIMVDDVISAFYTFLIMQILFHYFKIS</sequence>
<dbReference type="PANTHER" id="PTHR36305">
    <property type="entry name" value="PHOSPHATIDYLGLYCEROPHOSPHATASE A"/>
    <property type="match status" value="1"/>
</dbReference>
<name>A0A7V3E7P5_9BACT</name>
<dbReference type="AlphaFoldDB" id="A0A7V3E7P5"/>
<keyword evidence="1" id="KW-0812">Transmembrane</keyword>
<keyword evidence="1" id="KW-1133">Transmembrane helix</keyword>
<feature type="transmembrane region" description="Helical" evidence="1">
    <location>
        <begin position="46"/>
        <end position="66"/>
    </location>
</feature>
<comment type="caution">
    <text evidence="3">The sequence shown here is derived from an EMBL/GenBank/DDBJ whole genome shotgun (WGS) entry which is preliminary data.</text>
</comment>
<proteinExistence type="predicted"/>
<accession>A0A7V3E7P5</accession>
<feature type="transmembrane region" description="Helical" evidence="1">
    <location>
        <begin position="86"/>
        <end position="106"/>
    </location>
</feature>
<dbReference type="GO" id="GO:0006629">
    <property type="term" value="P:lipid metabolic process"/>
    <property type="evidence" value="ECO:0007669"/>
    <property type="project" value="InterPro"/>
</dbReference>
<feature type="transmembrane region" description="Helical" evidence="1">
    <location>
        <begin position="127"/>
        <end position="151"/>
    </location>
</feature>
<reference evidence="3" key="1">
    <citation type="journal article" date="2020" name="mSystems">
        <title>Genome- and Community-Level Interaction Insights into Carbon Utilization and Element Cycling Functions of Hydrothermarchaeota in Hydrothermal Sediment.</title>
        <authorList>
            <person name="Zhou Z."/>
            <person name="Liu Y."/>
            <person name="Xu W."/>
            <person name="Pan J."/>
            <person name="Luo Z.H."/>
            <person name="Li M."/>
        </authorList>
    </citation>
    <scope>NUCLEOTIDE SEQUENCE [LARGE SCALE GENOMIC DNA]</scope>
    <source>
        <strain evidence="3">SpSt-479</strain>
    </source>
</reference>
<keyword evidence="1" id="KW-0472">Membrane</keyword>
<feature type="transmembrane region" description="Helical" evidence="1">
    <location>
        <begin position="20"/>
        <end position="39"/>
    </location>
</feature>
<organism evidence="3">
    <name type="scientific">Ignavibacterium album</name>
    <dbReference type="NCBI Taxonomy" id="591197"/>
    <lineage>
        <taxon>Bacteria</taxon>
        <taxon>Pseudomonadati</taxon>
        <taxon>Ignavibacteriota</taxon>
        <taxon>Ignavibacteria</taxon>
        <taxon>Ignavibacteriales</taxon>
        <taxon>Ignavibacteriaceae</taxon>
        <taxon>Ignavibacterium</taxon>
    </lineage>
</organism>
<protein>
    <submittedName>
        <fullName evidence="3">Phosphatidylglycerophosphatase A</fullName>
    </submittedName>
</protein>
<dbReference type="CDD" id="cd06971">
    <property type="entry name" value="PgpA"/>
    <property type="match status" value="1"/>
</dbReference>
<evidence type="ECO:0000313" key="3">
    <source>
        <dbReference type="EMBL" id="HFI91547.1"/>
    </source>
</evidence>
<dbReference type="SUPFAM" id="SSF101307">
    <property type="entry name" value="YutG-like"/>
    <property type="match status" value="1"/>
</dbReference>
<feature type="domain" description="YutG/PgpA" evidence="2">
    <location>
        <begin position="11"/>
        <end position="147"/>
    </location>
</feature>
<dbReference type="Pfam" id="PF04608">
    <property type="entry name" value="PgpA"/>
    <property type="match status" value="1"/>
</dbReference>
<evidence type="ECO:0000256" key="1">
    <source>
        <dbReference type="SAM" id="Phobius"/>
    </source>
</evidence>
<dbReference type="InterPro" id="IPR036681">
    <property type="entry name" value="PgpA-like_sf"/>
</dbReference>
<gene>
    <name evidence="3" type="ORF">ENS31_08490</name>
</gene>